<evidence type="ECO:0000313" key="2">
    <source>
        <dbReference type="Proteomes" id="UP000184436"/>
    </source>
</evidence>
<dbReference type="AlphaFoldDB" id="A0A1M5AJD3"/>
<dbReference type="STRING" id="871325.SAMN05444349_11590"/>
<dbReference type="RefSeq" id="WP_025074875.1">
    <property type="nucleotide sequence ID" value="NZ_FQVD01000015.1"/>
</dbReference>
<proteinExistence type="predicted"/>
<organism evidence="1 2">
    <name type="scientific">Bacteroides faecichinchillae</name>
    <dbReference type="NCBI Taxonomy" id="871325"/>
    <lineage>
        <taxon>Bacteria</taxon>
        <taxon>Pseudomonadati</taxon>
        <taxon>Bacteroidota</taxon>
        <taxon>Bacteroidia</taxon>
        <taxon>Bacteroidales</taxon>
        <taxon>Bacteroidaceae</taxon>
        <taxon>Bacteroides</taxon>
    </lineage>
</organism>
<dbReference type="EMBL" id="FQVD01000015">
    <property type="protein sequence ID" value="SHF30246.1"/>
    <property type="molecule type" value="Genomic_DNA"/>
</dbReference>
<gene>
    <name evidence="1" type="ORF">SAMN05444349_11590</name>
</gene>
<keyword evidence="2" id="KW-1185">Reference proteome</keyword>
<protein>
    <submittedName>
        <fullName evidence="1">Uncharacterized protein</fullName>
    </submittedName>
</protein>
<sequence length="140" mass="16467">MVYNGTWEGGYVDGWGYTFPDVYIFPGDGDYYTFPDYIRSESMDNLEYLMESVLDKIIDVIKYTGVLSDYWDYMENAMDRMHRDIQATLLQMGYDSSALFYIDNEVIKSGNSYRIKFNVYDAKKGNWILSREITVFGNIY</sequence>
<evidence type="ECO:0000313" key="1">
    <source>
        <dbReference type="EMBL" id="SHF30246.1"/>
    </source>
</evidence>
<accession>A0A1M5AJD3</accession>
<name>A0A1M5AJD3_9BACE</name>
<dbReference type="Proteomes" id="UP000184436">
    <property type="component" value="Unassembled WGS sequence"/>
</dbReference>
<reference evidence="1 2" key="1">
    <citation type="submission" date="2016-11" db="EMBL/GenBank/DDBJ databases">
        <authorList>
            <person name="Jaros S."/>
            <person name="Januszkiewicz K."/>
            <person name="Wedrychowicz H."/>
        </authorList>
    </citation>
    <scope>NUCLEOTIDE SEQUENCE [LARGE SCALE GENOMIC DNA]</scope>
    <source>
        <strain evidence="1 2">DSM 26883</strain>
    </source>
</reference>